<sequence>MSTVCDRGPSLQVKPFPRLALTRTITHLLLLDIASAPQSLLSYLPAPHPGTNPSWPCPHVQPCQSPGRTSLRTPEFPVFCIVLLLLLWSDCRTYKGRERPKLLKFAS</sequence>
<dbReference type="AlphaFoldDB" id="A0A151ME78"/>
<organism evidence="1 2">
    <name type="scientific">Alligator mississippiensis</name>
    <name type="common">American alligator</name>
    <dbReference type="NCBI Taxonomy" id="8496"/>
    <lineage>
        <taxon>Eukaryota</taxon>
        <taxon>Metazoa</taxon>
        <taxon>Chordata</taxon>
        <taxon>Craniata</taxon>
        <taxon>Vertebrata</taxon>
        <taxon>Euteleostomi</taxon>
        <taxon>Archelosauria</taxon>
        <taxon>Archosauria</taxon>
        <taxon>Crocodylia</taxon>
        <taxon>Alligatoridae</taxon>
        <taxon>Alligatorinae</taxon>
        <taxon>Alligator</taxon>
    </lineage>
</organism>
<dbReference type="EMBL" id="AKHW03006231">
    <property type="protein sequence ID" value="KYO22700.1"/>
    <property type="molecule type" value="Genomic_DNA"/>
</dbReference>
<accession>A0A151ME78</accession>
<comment type="caution">
    <text evidence="1">The sequence shown here is derived from an EMBL/GenBank/DDBJ whole genome shotgun (WGS) entry which is preliminary data.</text>
</comment>
<name>A0A151ME78_ALLMI</name>
<gene>
    <name evidence="1" type="ORF">Y1Q_0003205</name>
</gene>
<evidence type="ECO:0000313" key="2">
    <source>
        <dbReference type="Proteomes" id="UP000050525"/>
    </source>
</evidence>
<evidence type="ECO:0000313" key="1">
    <source>
        <dbReference type="EMBL" id="KYO22700.1"/>
    </source>
</evidence>
<keyword evidence="2" id="KW-1185">Reference proteome</keyword>
<protein>
    <submittedName>
        <fullName evidence="1">Uncharacterized protein</fullName>
    </submittedName>
</protein>
<reference evidence="1 2" key="1">
    <citation type="journal article" date="2012" name="Genome Biol.">
        <title>Sequencing three crocodilian genomes to illuminate the evolution of archosaurs and amniotes.</title>
        <authorList>
            <person name="St John J.A."/>
            <person name="Braun E.L."/>
            <person name="Isberg S.R."/>
            <person name="Miles L.G."/>
            <person name="Chong A.Y."/>
            <person name="Gongora J."/>
            <person name="Dalzell P."/>
            <person name="Moran C."/>
            <person name="Bed'hom B."/>
            <person name="Abzhanov A."/>
            <person name="Burgess S.C."/>
            <person name="Cooksey A.M."/>
            <person name="Castoe T.A."/>
            <person name="Crawford N.G."/>
            <person name="Densmore L.D."/>
            <person name="Drew J.C."/>
            <person name="Edwards S.V."/>
            <person name="Faircloth B.C."/>
            <person name="Fujita M.K."/>
            <person name="Greenwold M.J."/>
            <person name="Hoffmann F.G."/>
            <person name="Howard J.M."/>
            <person name="Iguchi T."/>
            <person name="Janes D.E."/>
            <person name="Khan S.Y."/>
            <person name="Kohno S."/>
            <person name="de Koning A.J."/>
            <person name="Lance S.L."/>
            <person name="McCarthy F.M."/>
            <person name="McCormack J.E."/>
            <person name="Merchant M.E."/>
            <person name="Peterson D.G."/>
            <person name="Pollock D.D."/>
            <person name="Pourmand N."/>
            <person name="Raney B.J."/>
            <person name="Roessler K.A."/>
            <person name="Sanford J.R."/>
            <person name="Sawyer R.H."/>
            <person name="Schmidt C.J."/>
            <person name="Triplett E.W."/>
            <person name="Tuberville T.D."/>
            <person name="Venegas-Anaya M."/>
            <person name="Howard J.T."/>
            <person name="Jarvis E.D."/>
            <person name="Guillette L.J.Jr."/>
            <person name="Glenn T.C."/>
            <person name="Green R.E."/>
            <person name="Ray D.A."/>
        </authorList>
    </citation>
    <scope>NUCLEOTIDE SEQUENCE [LARGE SCALE GENOMIC DNA]</scope>
    <source>
        <strain evidence="1">KSC_2009_1</strain>
    </source>
</reference>
<proteinExistence type="predicted"/>
<dbReference type="Proteomes" id="UP000050525">
    <property type="component" value="Unassembled WGS sequence"/>
</dbReference>